<evidence type="ECO:0000256" key="3">
    <source>
        <dbReference type="ARBA" id="ARBA00034247"/>
    </source>
</evidence>
<proteinExistence type="predicted"/>
<accession>A0A4P6P8V8</accession>
<dbReference type="Proteomes" id="UP000290244">
    <property type="component" value="Chromosome"/>
</dbReference>
<keyword evidence="7" id="KW-1185">Reference proteome</keyword>
<dbReference type="PANTHER" id="PTHR45138:SF9">
    <property type="entry name" value="DIGUANYLATE CYCLASE DGCM-RELATED"/>
    <property type="match status" value="1"/>
</dbReference>
<name>A0A4P6P8V8_9GAMM</name>
<evidence type="ECO:0000313" key="7">
    <source>
        <dbReference type="Proteomes" id="UP000290244"/>
    </source>
</evidence>
<dbReference type="Pfam" id="PF20975">
    <property type="entry name" value="DGCcoil"/>
    <property type="match status" value="1"/>
</dbReference>
<feature type="domain" description="GGDEF" evidence="5">
    <location>
        <begin position="401"/>
        <end position="532"/>
    </location>
</feature>
<dbReference type="GO" id="GO:0052621">
    <property type="term" value="F:diguanylate cyclase activity"/>
    <property type="evidence" value="ECO:0007669"/>
    <property type="project" value="UniProtKB-EC"/>
</dbReference>
<evidence type="ECO:0000256" key="2">
    <source>
        <dbReference type="ARBA" id="ARBA00012528"/>
    </source>
</evidence>
<gene>
    <name evidence="6" type="ORF">EMK97_18565</name>
</gene>
<dbReference type="NCBIfam" id="TIGR00254">
    <property type="entry name" value="GGDEF"/>
    <property type="match status" value="1"/>
</dbReference>
<evidence type="ECO:0000313" key="6">
    <source>
        <dbReference type="EMBL" id="QBG37588.1"/>
    </source>
</evidence>
<reference evidence="6 7" key="1">
    <citation type="submission" date="2018-12" db="EMBL/GenBank/DDBJ databases">
        <title>Complete genome of Litorilituus sediminis.</title>
        <authorList>
            <person name="Liu A."/>
            <person name="Rong J."/>
        </authorList>
    </citation>
    <scope>NUCLEOTIDE SEQUENCE [LARGE SCALE GENOMIC DNA]</scope>
    <source>
        <strain evidence="6 7">JCM 17549</strain>
    </source>
</reference>
<comment type="cofactor">
    <cofactor evidence="1">
        <name>Mg(2+)</name>
        <dbReference type="ChEBI" id="CHEBI:18420"/>
    </cofactor>
</comment>
<dbReference type="InterPro" id="IPR050469">
    <property type="entry name" value="Diguanylate_Cyclase"/>
</dbReference>
<protein>
    <recommendedName>
        <fullName evidence="2">diguanylate cyclase</fullName>
        <ecNumber evidence="2">2.7.7.65</ecNumber>
    </recommendedName>
</protein>
<organism evidence="6 7">
    <name type="scientific">Litorilituus sediminis</name>
    <dbReference type="NCBI Taxonomy" id="718192"/>
    <lineage>
        <taxon>Bacteria</taxon>
        <taxon>Pseudomonadati</taxon>
        <taxon>Pseudomonadota</taxon>
        <taxon>Gammaproteobacteria</taxon>
        <taxon>Alteromonadales</taxon>
        <taxon>Colwelliaceae</taxon>
        <taxon>Litorilituus</taxon>
    </lineage>
</organism>
<dbReference type="SUPFAM" id="SSF55073">
    <property type="entry name" value="Nucleotide cyclase"/>
    <property type="match status" value="1"/>
</dbReference>
<dbReference type="CDD" id="cd01949">
    <property type="entry name" value="GGDEF"/>
    <property type="match status" value="1"/>
</dbReference>
<dbReference type="PANTHER" id="PTHR45138">
    <property type="entry name" value="REGULATORY COMPONENTS OF SENSORY TRANSDUCTION SYSTEM"/>
    <property type="match status" value="1"/>
</dbReference>
<dbReference type="EMBL" id="CP034759">
    <property type="protein sequence ID" value="QBG37588.1"/>
    <property type="molecule type" value="Genomic_DNA"/>
</dbReference>
<dbReference type="Gene3D" id="3.30.70.270">
    <property type="match status" value="1"/>
</dbReference>
<evidence type="ECO:0000256" key="4">
    <source>
        <dbReference type="SAM" id="Coils"/>
    </source>
</evidence>
<sequence>MSSKSVAEQQVTALKKKLEAAIQSRSTLEEDFSVQSSLLIQFIGKLSLVSKGIDLELDNRLAQLRTLFTKSAPIAEIESKIAVITKLLQQHSITNEQNLTRMHEQFNMAGESLQKINGLPDNVRRTLRALLKETKTSKDALVQYIPLLSQLLELYDAALKAKDAPPKGGLLQANNVALAKADSKTATVDESLIERISASLSALNLSKEHTNELLAIKKKLLNDTSNEEVLQHFLEIFDVIVADFKDEQNSAKNFLTNLSDTLTTVQNAVKETLTSQKSSQQANDKINQKLQSQIIEMTGTVKKALSLDQVKSDINEKLQLIAGTLEQKSKFEQQSQQQLANQLKEMAEKVDFLEQQSKIFEEKLAAQQQKSMQDALTKLANRAAFDDYFAKAMVRFHHQAYELALVVIDIDDFKLINDTYGHTAGDKTLQVIANTIQKHVSKNVFVGRYGGEEFVLIYSATSKAELVKELNKINSYVARLPFKFKSNKVSITLSMGATHIQQDDNIHIAFERADKAMYQAKSQGKNQVVYLT</sequence>
<dbReference type="OrthoDB" id="9812260at2"/>
<evidence type="ECO:0000256" key="1">
    <source>
        <dbReference type="ARBA" id="ARBA00001946"/>
    </source>
</evidence>
<dbReference type="GO" id="GO:0005886">
    <property type="term" value="C:plasma membrane"/>
    <property type="evidence" value="ECO:0007669"/>
    <property type="project" value="TreeGrafter"/>
</dbReference>
<dbReference type="InterPro" id="IPR043128">
    <property type="entry name" value="Rev_trsase/Diguanyl_cyclase"/>
</dbReference>
<dbReference type="AlphaFoldDB" id="A0A4P6P8V8"/>
<dbReference type="GO" id="GO:0043709">
    <property type="term" value="P:cell adhesion involved in single-species biofilm formation"/>
    <property type="evidence" value="ECO:0007669"/>
    <property type="project" value="TreeGrafter"/>
</dbReference>
<comment type="catalytic activity">
    <reaction evidence="3">
        <text>2 GTP = 3',3'-c-di-GMP + 2 diphosphate</text>
        <dbReference type="Rhea" id="RHEA:24898"/>
        <dbReference type="ChEBI" id="CHEBI:33019"/>
        <dbReference type="ChEBI" id="CHEBI:37565"/>
        <dbReference type="ChEBI" id="CHEBI:58805"/>
        <dbReference type="EC" id="2.7.7.65"/>
    </reaction>
</comment>
<dbReference type="SMART" id="SM00267">
    <property type="entry name" value="GGDEF"/>
    <property type="match status" value="1"/>
</dbReference>
<feature type="coiled-coil region" evidence="4">
    <location>
        <begin position="336"/>
        <end position="370"/>
    </location>
</feature>
<dbReference type="GO" id="GO:1902201">
    <property type="term" value="P:negative regulation of bacterial-type flagellum-dependent cell motility"/>
    <property type="evidence" value="ECO:0007669"/>
    <property type="project" value="TreeGrafter"/>
</dbReference>
<dbReference type="KEGG" id="lsd:EMK97_18565"/>
<dbReference type="InterPro" id="IPR048516">
    <property type="entry name" value="DGCcoil"/>
</dbReference>
<dbReference type="InterPro" id="IPR000160">
    <property type="entry name" value="GGDEF_dom"/>
</dbReference>
<dbReference type="FunFam" id="3.30.70.270:FF:000001">
    <property type="entry name" value="Diguanylate cyclase domain protein"/>
    <property type="match status" value="1"/>
</dbReference>
<dbReference type="InterPro" id="IPR029787">
    <property type="entry name" value="Nucleotide_cyclase"/>
</dbReference>
<dbReference type="Pfam" id="PF00990">
    <property type="entry name" value="GGDEF"/>
    <property type="match status" value="1"/>
</dbReference>
<dbReference type="PROSITE" id="PS50887">
    <property type="entry name" value="GGDEF"/>
    <property type="match status" value="1"/>
</dbReference>
<feature type="coiled-coil region" evidence="4">
    <location>
        <begin position="4"/>
        <end position="31"/>
    </location>
</feature>
<dbReference type="RefSeq" id="WP_130604249.1">
    <property type="nucleotide sequence ID" value="NZ_CP034759.1"/>
</dbReference>
<keyword evidence="4" id="KW-0175">Coiled coil</keyword>
<evidence type="ECO:0000259" key="5">
    <source>
        <dbReference type="PROSITE" id="PS50887"/>
    </source>
</evidence>
<dbReference type="EC" id="2.7.7.65" evidence="2"/>